<dbReference type="InterPro" id="IPR052155">
    <property type="entry name" value="Biofilm_reg_signaling"/>
</dbReference>
<comment type="caution">
    <text evidence="6">The sequence shown here is derived from an EMBL/GenBank/DDBJ whole genome shotgun (WGS) entry which is preliminary data.</text>
</comment>
<dbReference type="SMART" id="SM00267">
    <property type="entry name" value="GGDEF"/>
    <property type="match status" value="1"/>
</dbReference>
<dbReference type="PROSITE" id="PS50113">
    <property type="entry name" value="PAC"/>
    <property type="match status" value="3"/>
</dbReference>
<name>A0A9X1ITC0_9SPHN</name>
<dbReference type="PROSITE" id="PS50883">
    <property type="entry name" value="EAL"/>
    <property type="match status" value="1"/>
</dbReference>
<protein>
    <submittedName>
        <fullName evidence="6">EAL domain-containing protein</fullName>
    </submittedName>
</protein>
<dbReference type="SMART" id="SM00065">
    <property type="entry name" value="GAF"/>
    <property type="match status" value="1"/>
</dbReference>
<dbReference type="Gene3D" id="3.20.20.450">
    <property type="entry name" value="EAL domain"/>
    <property type="match status" value="1"/>
</dbReference>
<dbReference type="SMART" id="SM00052">
    <property type="entry name" value="EAL"/>
    <property type="match status" value="1"/>
</dbReference>
<dbReference type="NCBIfam" id="TIGR00229">
    <property type="entry name" value="sensory_box"/>
    <property type="match status" value="2"/>
</dbReference>
<dbReference type="InterPro" id="IPR003018">
    <property type="entry name" value="GAF"/>
</dbReference>
<keyword evidence="1" id="KW-1133">Transmembrane helix</keyword>
<evidence type="ECO:0000259" key="5">
    <source>
        <dbReference type="PROSITE" id="PS50887"/>
    </source>
</evidence>
<dbReference type="Gene3D" id="3.30.70.270">
    <property type="match status" value="1"/>
</dbReference>
<gene>
    <name evidence="6" type="ORF">KK488_19170</name>
</gene>
<dbReference type="PROSITE" id="PS50112">
    <property type="entry name" value="PAS"/>
    <property type="match status" value="2"/>
</dbReference>
<feature type="transmembrane region" description="Helical" evidence="1">
    <location>
        <begin position="58"/>
        <end position="75"/>
    </location>
</feature>
<evidence type="ECO:0000256" key="1">
    <source>
        <dbReference type="SAM" id="Phobius"/>
    </source>
</evidence>
<dbReference type="InterPro" id="IPR000160">
    <property type="entry name" value="GGDEF_dom"/>
</dbReference>
<dbReference type="Pfam" id="PF08447">
    <property type="entry name" value="PAS_3"/>
    <property type="match status" value="1"/>
</dbReference>
<evidence type="ECO:0000313" key="7">
    <source>
        <dbReference type="Proteomes" id="UP001138757"/>
    </source>
</evidence>
<dbReference type="InterPro" id="IPR000700">
    <property type="entry name" value="PAS-assoc_C"/>
</dbReference>
<evidence type="ECO:0000259" key="4">
    <source>
        <dbReference type="PROSITE" id="PS50883"/>
    </source>
</evidence>
<dbReference type="InterPro" id="IPR001610">
    <property type="entry name" value="PAC"/>
</dbReference>
<dbReference type="GO" id="GO:0003824">
    <property type="term" value="F:catalytic activity"/>
    <property type="evidence" value="ECO:0007669"/>
    <property type="project" value="UniProtKB-ARBA"/>
</dbReference>
<sequence>MSDNQVGVVGEGGGKLDAAVAAEQLRLLVRRRADLLINLVVASIASAVFWPLYPAWALVTWLGLLFGIIGVRYLLRRRLQAGGGSENWRWVSLAGAFGTACLWGSFASVILMTSDTSYHVFVILLLSGVMAGGVVTNSPYLPAMVAFMVPTILPVILILLSRSQMSQVALGTTVAIFTAALFAAGRSVNRSIIENVRLRVGQTTLLEQLKVSESLMAQAQKTALVGAIELDVARDKILCTPEIFEIFGVDPATFEPSAGTLVSRVSPDDQDVVRALIADYIETGASKDFDCRLKMDDGAIKHVHVNTRAALDARNRPKRLMAIIQDVTERTTNEMERSALAAIVDCSRDAIVSETATGVITSWNPGAERLFGYDAREVLGKNIRMIIPESRHEELRRNLLALQRGDNIEPFDSVRRHKDGRLIPVSMSVSINRDGAGKVIGVSFIARDITERQVASEALAYRDRLLHAVTLGTGILVKAGSLDQAMPESLSLVGKSLGVDRVVVMQDRPAEGQAPIVRDVWQAEDVEARLNAVALLGQPVEDPIMNAWIAPLRDHQSVATQLSSSEGHVRAFLERLQIQSSLIVPIFVGETFWGALAVDSCRCVRAWTKTEIDMLNIFGDIVGSVMVHEASSRSLEQSEARFRAVTTAAQDAIIVVDGSGKIDFWNSSAERILGYSAAEALGREVHDLLVPPKFREDAARGMETFGATGQGRLVGRTTEFSALRKDGVEIAVEISLAGAKLDERTSAIGILRDITERKRAEEKLQFANLLLKTQMEASLDGILIVDAQARIISFNQRFIEIWNVPQADLLAGDDNVILAKVQSSVKESSRFIERVRYLYDHPDEDGYDDLETVDQRSLERYTVALKAPSGEYLGRAWFFRDITERKRAAEIAHRSAREDILTGLANRAVFVEDLEHAIASAKRGVSSFAVIYLDLDHFKDVNDTLGHPIGDQLLKAVAGVLRSHTRETDTVARFGGDEFAIIVADIRDPTDAAILADKLIDALSAPFIVQGHEVHSGASLGIAMFGADAPDAETLLSYADVALYRAKSDGRGGYRFFTDEMDREVQLRVKLGFELREAIDAGDLFLLYQPQVALGSGQITGVEALVRWRHPVRGVLGPDLFIPIAERIGVIAKLGNWVLWTACRQAKIWLDMGLPPVRMAVNVSALQFKTPVALEDEITKILSKTGLPPQSLELELTETVLMEVTREHSDVLSRLRAAGITTAIDDFGTGYSSLNYLIRFPSNRVKIAQNFVADLESIPENAAIIKATIGLARELEMNVIAEGVETEVQAKMLKKWGCQEVQGYLFARPLSVEDTTAILKVGKICALSKVTKLGDA</sequence>
<dbReference type="Pfam" id="PF13188">
    <property type="entry name" value="PAS_8"/>
    <property type="match status" value="1"/>
</dbReference>
<feature type="domain" description="EAL" evidence="4">
    <location>
        <begin position="1068"/>
        <end position="1323"/>
    </location>
</feature>
<dbReference type="Gene3D" id="2.10.70.100">
    <property type="match status" value="1"/>
</dbReference>
<feature type="transmembrane region" description="Helical" evidence="1">
    <location>
        <begin position="143"/>
        <end position="162"/>
    </location>
</feature>
<dbReference type="Proteomes" id="UP001138757">
    <property type="component" value="Unassembled WGS sequence"/>
</dbReference>
<dbReference type="Gene3D" id="3.30.450.20">
    <property type="entry name" value="PAS domain"/>
    <property type="match status" value="4"/>
</dbReference>
<dbReference type="CDD" id="cd01949">
    <property type="entry name" value="GGDEF"/>
    <property type="match status" value="1"/>
</dbReference>
<dbReference type="PANTHER" id="PTHR44757">
    <property type="entry name" value="DIGUANYLATE CYCLASE DGCP"/>
    <property type="match status" value="1"/>
</dbReference>
<dbReference type="Pfam" id="PF01590">
    <property type="entry name" value="GAF"/>
    <property type="match status" value="1"/>
</dbReference>
<dbReference type="RefSeq" id="WP_214625327.1">
    <property type="nucleotide sequence ID" value="NZ_JAHGAW010000014.1"/>
</dbReference>
<dbReference type="InterPro" id="IPR029787">
    <property type="entry name" value="Nucleotide_cyclase"/>
</dbReference>
<accession>A0A9X1ITC0</accession>
<dbReference type="InterPro" id="IPR035965">
    <property type="entry name" value="PAS-like_dom_sf"/>
</dbReference>
<feature type="transmembrane region" description="Helical" evidence="1">
    <location>
        <begin position="87"/>
        <end position="112"/>
    </location>
</feature>
<feature type="domain" description="PAS" evidence="2">
    <location>
        <begin position="638"/>
        <end position="691"/>
    </location>
</feature>
<proteinExistence type="predicted"/>
<dbReference type="PANTHER" id="PTHR44757:SF2">
    <property type="entry name" value="BIOFILM ARCHITECTURE MAINTENANCE PROTEIN MBAA"/>
    <property type="match status" value="1"/>
</dbReference>
<feature type="domain" description="PAC" evidence="3">
    <location>
        <begin position="287"/>
        <end position="339"/>
    </location>
</feature>
<dbReference type="PROSITE" id="PS50887">
    <property type="entry name" value="GGDEF"/>
    <property type="match status" value="1"/>
</dbReference>
<keyword evidence="1" id="KW-0472">Membrane</keyword>
<evidence type="ECO:0000313" key="6">
    <source>
        <dbReference type="EMBL" id="MBT2189074.1"/>
    </source>
</evidence>
<dbReference type="InterPro" id="IPR043128">
    <property type="entry name" value="Rev_trsase/Diguanyl_cyclase"/>
</dbReference>
<dbReference type="NCBIfam" id="TIGR00254">
    <property type="entry name" value="GGDEF"/>
    <property type="match status" value="1"/>
</dbReference>
<keyword evidence="1" id="KW-0812">Transmembrane</keyword>
<feature type="transmembrane region" description="Helical" evidence="1">
    <location>
        <begin position="168"/>
        <end position="189"/>
    </location>
</feature>
<feature type="transmembrane region" description="Helical" evidence="1">
    <location>
        <begin position="35"/>
        <end position="52"/>
    </location>
</feature>
<dbReference type="CDD" id="cd00130">
    <property type="entry name" value="PAS"/>
    <property type="match status" value="2"/>
</dbReference>
<dbReference type="Gene3D" id="3.30.450.40">
    <property type="match status" value="1"/>
</dbReference>
<dbReference type="Pfam" id="PF00990">
    <property type="entry name" value="GGDEF"/>
    <property type="match status" value="1"/>
</dbReference>
<evidence type="ECO:0000259" key="3">
    <source>
        <dbReference type="PROSITE" id="PS50113"/>
    </source>
</evidence>
<feature type="domain" description="PAC" evidence="3">
    <location>
        <begin position="409"/>
        <end position="461"/>
    </location>
</feature>
<feature type="domain" description="PAS" evidence="2">
    <location>
        <begin position="336"/>
        <end position="405"/>
    </location>
</feature>
<organism evidence="6 7">
    <name type="scientific">Sphingobium nicotianae</name>
    <dbReference type="NCBI Taxonomy" id="2782607"/>
    <lineage>
        <taxon>Bacteria</taxon>
        <taxon>Pseudomonadati</taxon>
        <taxon>Pseudomonadota</taxon>
        <taxon>Alphaproteobacteria</taxon>
        <taxon>Sphingomonadales</taxon>
        <taxon>Sphingomonadaceae</taxon>
        <taxon>Sphingobium</taxon>
    </lineage>
</organism>
<dbReference type="SUPFAM" id="SSF55781">
    <property type="entry name" value="GAF domain-like"/>
    <property type="match status" value="1"/>
</dbReference>
<dbReference type="SUPFAM" id="SSF55785">
    <property type="entry name" value="PYP-like sensor domain (PAS domain)"/>
    <property type="match status" value="4"/>
</dbReference>
<dbReference type="SMART" id="SM00086">
    <property type="entry name" value="PAC"/>
    <property type="match status" value="3"/>
</dbReference>
<reference evidence="6" key="1">
    <citation type="submission" date="2021-05" db="EMBL/GenBank/DDBJ databases">
        <title>Genome of Sphingobium sp. strain.</title>
        <authorList>
            <person name="Fan R."/>
        </authorList>
    </citation>
    <scope>NUCLEOTIDE SEQUENCE</scope>
    <source>
        <strain evidence="6">H33</strain>
    </source>
</reference>
<dbReference type="InterPro" id="IPR013655">
    <property type="entry name" value="PAS_fold_3"/>
</dbReference>
<dbReference type="InterPro" id="IPR029016">
    <property type="entry name" value="GAF-like_dom_sf"/>
</dbReference>
<dbReference type="Pfam" id="PF00563">
    <property type="entry name" value="EAL"/>
    <property type="match status" value="1"/>
</dbReference>
<evidence type="ECO:0000259" key="2">
    <source>
        <dbReference type="PROSITE" id="PS50112"/>
    </source>
</evidence>
<keyword evidence="7" id="KW-1185">Reference proteome</keyword>
<dbReference type="SUPFAM" id="SSF141868">
    <property type="entry name" value="EAL domain-like"/>
    <property type="match status" value="1"/>
</dbReference>
<dbReference type="CDD" id="cd01948">
    <property type="entry name" value="EAL"/>
    <property type="match status" value="1"/>
</dbReference>
<dbReference type="InterPro" id="IPR035919">
    <property type="entry name" value="EAL_sf"/>
</dbReference>
<feature type="domain" description="GGDEF" evidence="5">
    <location>
        <begin position="926"/>
        <end position="1059"/>
    </location>
</feature>
<dbReference type="Pfam" id="PF13426">
    <property type="entry name" value="PAS_9"/>
    <property type="match status" value="2"/>
</dbReference>
<dbReference type="InterPro" id="IPR000014">
    <property type="entry name" value="PAS"/>
</dbReference>
<dbReference type="FunFam" id="3.30.70.270:FF:000001">
    <property type="entry name" value="Diguanylate cyclase domain protein"/>
    <property type="match status" value="1"/>
</dbReference>
<dbReference type="SMART" id="SM00091">
    <property type="entry name" value="PAS"/>
    <property type="match status" value="4"/>
</dbReference>
<dbReference type="EMBL" id="JAHGAW010000014">
    <property type="protein sequence ID" value="MBT2189074.1"/>
    <property type="molecule type" value="Genomic_DNA"/>
</dbReference>
<dbReference type="SUPFAM" id="SSF55073">
    <property type="entry name" value="Nucleotide cyclase"/>
    <property type="match status" value="1"/>
</dbReference>
<feature type="domain" description="PAC" evidence="3">
    <location>
        <begin position="716"/>
        <end position="766"/>
    </location>
</feature>
<dbReference type="InterPro" id="IPR001633">
    <property type="entry name" value="EAL_dom"/>
</dbReference>